<protein>
    <submittedName>
        <fullName evidence="2">(diamondback moth) hypothetical protein</fullName>
    </submittedName>
</protein>
<feature type="region of interest" description="Disordered" evidence="1">
    <location>
        <begin position="84"/>
        <end position="119"/>
    </location>
</feature>
<organism evidence="2 3">
    <name type="scientific">Plutella xylostella</name>
    <name type="common">Diamondback moth</name>
    <name type="synonym">Plutella maculipennis</name>
    <dbReference type="NCBI Taxonomy" id="51655"/>
    <lineage>
        <taxon>Eukaryota</taxon>
        <taxon>Metazoa</taxon>
        <taxon>Ecdysozoa</taxon>
        <taxon>Arthropoda</taxon>
        <taxon>Hexapoda</taxon>
        <taxon>Insecta</taxon>
        <taxon>Pterygota</taxon>
        <taxon>Neoptera</taxon>
        <taxon>Endopterygota</taxon>
        <taxon>Lepidoptera</taxon>
        <taxon>Glossata</taxon>
        <taxon>Ditrysia</taxon>
        <taxon>Yponomeutoidea</taxon>
        <taxon>Plutellidae</taxon>
        <taxon>Plutella</taxon>
    </lineage>
</organism>
<dbReference type="AlphaFoldDB" id="A0A8S4G748"/>
<dbReference type="Proteomes" id="UP000653454">
    <property type="component" value="Unassembled WGS sequence"/>
</dbReference>
<accession>A0A8S4G748</accession>
<reference evidence="2" key="1">
    <citation type="submission" date="2020-11" db="EMBL/GenBank/DDBJ databases">
        <authorList>
            <person name="Whiteford S."/>
        </authorList>
    </citation>
    <scope>NUCLEOTIDE SEQUENCE</scope>
</reference>
<name>A0A8S4G748_PLUXY</name>
<comment type="caution">
    <text evidence="2">The sequence shown here is derived from an EMBL/GenBank/DDBJ whole genome shotgun (WGS) entry which is preliminary data.</text>
</comment>
<evidence type="ECO:0000313" key="2">
    <source>
        <dbReference type="EMBL" id="CAG9134798.1"/>
    </source>
</evidence>
<dbReference type="EMBL" id="CAJHNJ030000086">
    <property type="protein sequence ID" value="CAG9134798.1"/>
    <property type="molecule type" value="Genomic_DNA"/>
</dbReference>
<proteinExistence type="predicted"/>
<evidence type="ECO:0000256" key="1">
    <source>
        <dbReference type="SAM" id="MobiDB-lite"/>
    </source>
</evidence>
<sequence>MVTNALRRRLAASYSLREAVASSVTAVGRVTIVTTSTRQRRRVRETASVHFYSEHCDAAYGVTLDAPFGWWYGSGTLYRQSGPLGPSLLAAQSQPRSPPPHSRREKVAFKNPDTIVQRE</sequence>
<evidence type="ECO:0000313" key="3">
    <source>
        <dbReference type="Proteomes" id="UP000653454"/>
    </source>
</evidence>
<keyword evidence="3" id="KW-1185">Reference proteome</keyword>
<gene>
    <name evidence="2" type="ORF">PLXY2_LOCUS13094</name>
</gene>